<dbReference type="Proteomes" id="UP000215305">
    <property type="component" value="Unassembled WGS sequence"/>
</dbReference>
<dbReference type="PANTHER" id="PTHR43857">
    <property type="entry name" value="BLR7761 PROTEIN"/>
    <property type="match status" value="1"/>
</dbReference>
<reference evidence="1" key="1">
    <citation type="submission" date="2018-08" db="EMBL/GenBank/DDBJ databases">
        <title>Draft genome sequence of azole-resistant Aspergillus thermomutatus (Neosartorya pseudofischeri) strain HMR AF 39, isolated from a human nasal aspirate.</title>
        <authorList>
            <person name="Parent-Michaud M."/>
            <person name="Dufresne P.J."/>
            <person name="Fournier E."/>
            <person name="Martineau C."/>
            <person name="Moreira S."/>
            <person name="Perkins V."/>
            <person name="De Repentigny L."/>
            <person name="Dufresne S.F."/>
        </authorList>
    </citation>
    <scope>NUCLEOTIDE SEQUENCE [LARGE SCALE GENOMIC DNA]</scope>
    <source>
        <strain evidence="1">HMR AF 39</strain>
    </source>
</reference>
<organism evidence="1 2">
    <name type="scientific">Aspergillus thermomutatus</name>
    <name type="common">Neosartorya pseudofischeri</name>
    <dbReference type="NCBI Taxonomy" id="41047"/>
    <lineage>
        <taxon>Eukaryota</taxon>
        <taxon>Fungi</taxon>
        <taxon>Dikarya</taxon>
        <taxon>Ascomycota</taxon>
        <taxon>Pezizomycotina</taxon>
        <taxon>Eurotiomycetes</taxon>
        <taxon>Eurotiomycetidae</taxon>
        <taxon>Eurotiales</taxon>
        <taxon>Aspergillaceae</taxon>
        <taxon>Aspergillus</taxon>
        <taxon>Aspergillus subgen. Fumigati</taxon>
    </lineage>
</organism>
<dbReference type="InterPro" id="IPR006175">
    <property type="entry name" value="YjgF/YER057c/UK114"/>
</dbReference>
<dbReference type="SUPFAM" id="SSF55298">
    <property type="entry name" value="YjgF-like"/>
    <property type="match status" value="1"/>
</dbReference>
<dbReference type="AlphaFoldDB" id="A0A397FX94"/>
<proteinExistence type="predicted"/>
<dbReference type="GeneID" id="38123577"/>
<dbReference type="InterPro" id="IPR035959">
    <property type="entry name" value="RutC-like_sf"/>
</dbReference>
<gene>
    <name evidence="1" type="ORF">CDV56_101603</name>
</gene>
<name>A0A397FX94_ASPTH</name>
<evidence type="ECO:0000313" key="1">
    <source>
        <dbReference type="EMBL" id="RHZ43392.1"/>
    </source>
</evidence>
<evidence type="ECO:0008006" key="3">
    <source>
        <dbReference type="Google" id="ProtNLM"/>
    </source>
</evidence>
<comment type="caution">
    <text evidence="1">The sequence shown here is derived from an EMBL/GenBank/DDBJ whole genome shotgun (WGS) entry which is preliminary data.</text>
</comment>
<protein>
    <recommendedName>
        <fullName evidence="3">YjgH family protein</fullName>
    </recommendedName>
</protein>
<dbReference type="STRING" id="41047.A0A397FX94"/>
<keyword evidence="2" id="KW-1185">Reference proteome</keyword>
<dbReference type="RefSeq" id="XP_026609746.1">
    <property type="nucleotide sequence ID" value="XM_026755222.1"/>
</dbReference>
<dbReference type="Pfam" id="PF01042">
    <property type="entry name" value="Ribonuc_L-PSP"/>
    <property type="match status" value="1"/>
</dbReference>
<evidence type="ECO:0000313" key="2">
    <source>
        <dbReference type="Proteomes" id="UP000215305"/>
    </source>
</evidence>
<accession>A0A397FX94</accession>
<dbReference type="EMBL" id="NKHU02000426">
    <property type="protein sequence ID" value="RHZ43392.1"/>
    <property type="molecule type" value="Genomic_DNA"/>
</dbReference>
<dbReference type="VEuPathDB" id="FungiDB:CDV56_101603"/>
<dbReference type="Gene3D" id="3.30.1330.40">
    <property type="entry name" value="RutC-like"/>
    <property type="match status" value="1"/>
</dbReference>
<sequence>MSSTVTTSPNGKKQFYATSSPYEDIIGYYRAVRHGNQIFVAGTTAVDPRSPASAPQILFPGDAKQQTIVALRESVKAVKELGGAGASSIVRVKMFVARSEDCMAVGEGFREVLGKQQGNGVGAAATMIVVQNGFVNGDMMVEVEVDAIADD</sequence>
<dbReference type="OrthoDB" id="686384at2759"/>
<dbReference type="PANTHER" id="PTHR43857:SF1">
    <property type="entry name" value="YJGH FAMILY PROTEIN"/>
    <property type="match status" value="1"/>
</dbReference>